<evidence type="ECO:0000313" key="2">
    <source>
        <dbReference type="EMBL" id="CAE0690092.1"/>
    </source>
</evidence>
<evidence type="ECO:0008006" key="3">
    <source>
        <dbReference type="Google" id="ProtNLM"/>
    </source>
</evidence>
<keyword evidence="1" id="KW-0732">Signal</keyword>
<feature type="signal peptide" evidence="1">
    <location>
        <begin position="1"/>
        <end position="16"/>
    </location>
</feature>
<accession>A0A7S3ZQ51</accession>
<dbReference type="EMBL" id="HBIW01006625">
    <property type="protein sequence ID" value="CAE0690092.1"/>
    <property type="molecule type" value="Transcribed_RNA"/>
</dbReference>
<evidence type="ECO:0000256" key="1">
    <source>
        <dbReference type="SAM" id="SignalP"/>
    </source>
</evidence>
<name>A0A7S3ZQ51_9STRA</name>
<dbReference type="InterPro" id="IPR029044">
    <property type="entry name" value="Nucleotide-diphossugar_trans"/>
</dbReference>
<protein>
    <recommendedName>
        <fullName evidence="3">Nucleotide-diphospho-sugar transferase domain-containing protein</fullName>
    </recommendedName>
</protein>
<dbReference type="Gene3D" id="3.90.550.10">
    <property type="entry name" value="Spore Coat Polysaccharide Biosynthesis Protein SpsA, Chain A"/>
    <property type="match status" value="1"/>
</dbReference>
<organism evidence="2">
    <name type="scientific">Pelagomonas calceolata</name>
    <dbReference type="NCBI Taxonomy" id="35677"/>
    <lineage>
        <taxon>Eukaryota</taxon>
        <taxon>Sar</taxon>
        <taxon>Stramenopiles</taxon>
        <taxon>Ochrophyta</taxon>
        <taxon>Pelagophyceae</taxon>
        <taxon>Pelagomonadales</taxon>
        <taxon>Pelagomonadaceae</taxon>
        <taxon>Pelagomonas</taxon>
    </lineage>
</organism>
<dbReference type="SUPFAM" id="SSF53448">
    <property type="entry name" value="Nucleotide-diphospho-sugar transferases"/>
    <property type="match status" value="1"/>
</dbReference>
<feature type="chain" id="PRO_5030941097" description="Nucleotide-diphospho-sugar transferase domain-containing protein" evidence="1">
    <location>
        <begin position="17"/>
        <end position="313"/>
    </location>
</feature>
<proteinExistence type="predicted"/>
<sequence>MRLLSLVCLARCAVDALPDIGVTYAATGRLNVLMAAESVRQLSTRYAHIHTLSADDHATCERLRGGAPWKCVDVTSGSSHAAQLWRHLAKYTAPDAPCRNSHSIAPTRLLKMVAIMAAPFRHNIFLDADTVPCFDLATLYTQLRAGGGMGLLDVYDLLLVPARESVPSGPAAAKGTWRAPAYDKSNSGVILWRKSRATMKLYHAWIHAYCSEKKLGTRGSAESNGADQNVLSYEILHAVKRDGLLVYSLGPWWNYRSWRRHFANKPGCCSSASRVVEAVSGDLQPPPVYIDHACRKPREYAERSGNASFFLGR</sequence>
<gene>
    <name evidence="2" type="ORF">PCAL00307_LOCUS5527</name>
</gene>
<dbReference type="AlphaFoldDB" id="A0A7S3ZQ51"/>
<reference evidence="2" key="1">
    <citation type="submission" date="2021-01" db="EMBL/GenBank/DDBJ databases">
        <authorList>
            <person name="Corre E."/>
            <person name="Pelletier E."/>
            <person name="Niang G."/>
            <person name="Scheremetjew M."/>
            <person name="Finn R."/>
            <person name="Kale V."/>
            <person name="Holt S."/>
            <person name="Cochrane G."/>
            <person name="Meng A."/>
            <person name="Brown T."/>
            <person name="Cohen L."/>
        </authorList>
    </citation>
    <scope>NUCLEOTIDE SEQUENCE</scope>
    <source>
        <strain evidence="2">CCMP1756</strain>
    </source>
</reference>